<dbReference type="Proteomes" id="UP001183390">
    <property type="component" value="Unassembled WGS sequence"/>
</dbReference>
<dbReference type="SUPFAM" id="SSF53098">
    <property type="entry name" value="Ribonuclease H-like"/>
    <property type="match status" value="1"/>
</dbReference>
<dbReference type="CDD" id="cd06130">
    <property type="entry name" value="DNA_pol_III_epsilon_like"/>
    <property type="match status" value="1"/>
</dbReference>
<name>A0ABU2MC56_9ACTN</name>
<dbReference type="EMBL" id="JAVREP010000011">
    <property type="protein sequence ID" value="MDT0330259.1"/>
    <property type="molecule type" value="Genomic_DNA"/>
</dbReference>
<protein>
    <submittedName>
        <fullName evidence="2">Exonuclease domain-containing protein</fullName>
    </submittedName>
</protein>
<reference evidence="3" key="1">
    <citation type="submission" date="2023-07" db="EMBL/GenBank/DDBJ databases">
        <title>30 novel species of actinomycetes from the DSMZ collection.</title>
        <authorList>
            <person name="Nouioui I."/>
        </authorList>
    </citation>
    <scope>NUCLEOTIDE SEQUENCE [LARGE SCALE GENOMIC DNA]</scope>
    <source>
        <strain evidence="3">DSM 44743</strain>
    </source>
</reference>
<keyword evidence="2" id="KW-0540">Nuclease</keyword>
<keyword evidence="2" id="KW-0378">Hydrolase</keyword>
<dbReference type="PANTHER" id="PTHR30231:SF42">
    <property type="entry name" value="EXONUCLEASE"/>
    <property type="match status" value="1"/>
</dbReference>
<dbReference type="InterPro" id="IPR036397">
    <property type="entry name" value="RNaseH_sf"/>
</dbReference>
<dbReference type="SUPFAM" id="SSF52113">
    <property type="entry name" value="BRCT domain"/>
    <property type="match status" value="1"/>
</dbReference>
<evidence type="ECO:0000313" key="2">
    <source>
        <dbReference type="EMBL" id="MDT0330259.1"/>
    </source>
</evidence>
<feature type="domain" description="Exonuclease" evidence="1">
    <location>
        <begin position="4"/>
        <end position="171"/>
    </location>
</feature>
<dbReference type="InterPro" id="IPR001357">
    <property type="entry name" value="BRCT_dom"/>
</dbReference>
<evidence type="ECO:0000259" key="1">
    <source>
        <dbReference type="SMART" id="SM00479"/>
    </source>
</evidence>
<comment type="caution">
    <text evidence="2">The sequence shown here is derived from an EMBL/GenBank/DDBJ whole genome shotgun (WGS) entry which is preliminary data.</text>
</comment>
<dbReference type="InterPro" id="IPR012337">
    <property type="entry name" value="RNaseH-like_sf"/>
</dbReference>
<dbReference type="Pfam" id="PF00533">
    <property type="entry name" value="BRCT"/>
    <property type="match status" value="1"/>
</dbReference>
<sequence length="322" mass="34171">MSDRWTAIDFETANQDRGSACAVGLVKVRDGVIVDRHTTLIRPPAGIDFFSHHNIAVHGITPADVADAPTWETVHGRIVEFADGDPLVAHNAPFDMGVLARACAHTGLAHPDWDYACTLALSRRTWADLPDHRLPTVSAHIGHRVTHHHRADADAEAAARIAIAAMERHGTTSLADLARAAGGLRRMAATAAPTPAPVAVPVRAPAGGQDRFARWQRAAKADLPAPSPDADPAGPLYGKVVCVSGDLASMDKPEVWRRIAEAGGTPAKNVTKKTDVLVTGVGDGTGKTAKHRQAETYVERGQRIDFVTEPDLLVLLGMTTGA</sequence>
<organism evidence="2 3">
    <name type="scientific">Nocardiopsis lambiniae</name>
    <dbReference type="NCBI Taxonomy" id="3075539"/>
    <lineage>
        <taxon>Bacteria</taxon>
        <taxon>Bacillati</taxon>
        <taxon>Actinomycetota</taxon>
        <taxon>Actinomycetes</taxon>
        <taxon>Streptosporangiales</taxon>
        <taxon>Nocardiopsidaceae</taxon>
        <taxon>Nocardiopsis</taxon>
    </lineage>
</organism>
<dbReference type="Gene3D" id="3.30.420.10">
    <property type="entry name" value="Ribonuclease H-like superfamily/Ribonuclease H"/>
    <property type="match status" value="1"/>
</dbReference>
<accession>A0ABU2MC56</accession>
<dbReference type="InterPro" id="IPR013520">
    <property type="entry name" value="Ribonucl_H"/>
</dbReference>
<dbReference type="RefSeq" id="WP_311512829.1">
    <property type="nucleotide sequence ID" value="NZ_JAVREP010000011.1"/>
</dbReference>
<dbReference type="CDD" id="cd17748">
    <property type="entry name" value="BRCT_DNA_ligase_like"/>
    <property type="match status" value="1"/>
</dbReference>
<keyword evidence="3" id="KW-1185">Reference proteome</keyword>
<dbReference type="InterPro" id="IPR036420">
    <property type="entry name" value="BRCT_dom_sf"/>
</dbReference>
<dbReference type="GO" id="GO:0004527">
    <property type="term" value="F:exonuclease activity"/>
    <property type="evidence" value="ECO:0007669"/>
    <property type="project" value="UniProtKB-KW"/>
</dbReference>
<dbReference type="Pfam" id="PF00929">
    <property type="entry name" value="RNase_T"/>
    <property type="match status" value="1"/>
</dbReference>
<keyword evidence="2" id="KW-0269">Exonuclease</keyword>
<evidence type="ECO:0000313" key="3">
    <source>
        <dbReference type="Proteomes" id="UP001183390"/>
    </source>
</evidence>
<dbReference type="SMART" id="SM00479">
    <property type="entry name" value="EXOIII"/>
    <property type="match status" value="1"/>
</dbReference>
<dbReference type="PANTHER" id="PTHR30231">
    <property type="entry name" value="DNA POLYMERASE III SUBUNIT EPSILON"/>
    <property type="match status" value="1"/>
</dbReference>
<gene>
    <name evidence="2" type="ORF">RM479_17735</name>
</gene>
<dbReference type="Gene3D" id="3.40.50.10190">
    <property type="entry name" value="BRCT domain"/>
    <property type="match status" value="1"/>
</dbReference>
<proteinExistence type="predicted"/>